<keyword evidence="1" id="KW-0732">Signal</keyword>
<accession>A0ABQ7T169</accession>
<proteinExistence type="predicted"/>
<reference evidence="2 3" key="1">
    <citation type="journal article" date="2022" name="Gigascience">
        <title>A chromosome-level genome assembly and annotation of the desert horned lizard, Phrynosoma platyrhinos, provides insight into chromosomal rearrangements among reptiles.</title>
        <authorList>
            <person name="Koochekian N."/>
            <person name="Ascanio A."/>
            <person name="Farleigh K."/>
            <person name="Card D.C."/>
            <person name="Schield D.R."/>
            <person name="Castoe T.A."/>
            <person name="Jezkova T."/>
        </authorList>
    </citation>
    <scope>NUCLEOTIDE SEQUENCE [LARGE SCALE GENOMIC DNA]</scope>
    <source>
        <strain evidence="2">NK-2021</strain>
    </source>
</reference>
<protein>
    <submittedName>
        <fullName evidence="2">Uncharacterized protein</fullName>
    </submittedName>
</protein>
<evidence type="ECO:0000256" key="1">
    <source>
        <dbReference type="SAM" id="SignalP"/>
    </source>
</evidence>
<evidence type="ECO:0000313" key="3">
    <source>
        <dbReference type="Proteomes" id="UP000826234"/>
    </source>
</evidence>
<sequence>MMSNVLAIGFLAILSIYAAEAVVCLHCKHVGVDNICVDDEKTCESGDYKFCYVKVVISRGRVKHVVYKRYLLRDECQIPSGS</sequence>
<comment type="caution">
    <text evidence="2">The sequence shown here is derived from an EMBL/GenBank/DDBJ whole genome shotgun (WGS) entry which is preliminary data.</text>
</comment>
<dbReference type="Proteomes" id="UP000826234">
    <property type="component" value="Unassembled WGS sequence"/>
</dbReference>
<organism evidence="2 3">
    <name type="scientific">Phrynosoma platyrhinos</name>
    <name type="common">Desert horned lizard</name>
    <dbReference type="NCBI Taxonomy" id="52577"/>
    <lineage>
        <taxon>Eukaryota</taxon>
        <taxon>Metazoa</taxon>
        <taxon>Chordata</taxon>
        <taxon>Craniata</taxon>
        <taxon>Vertebrata</taxon>
        <taxon>Euteleostomi</taxon>
        <taxon>Lepidosauria</taxon>
        <taxon>Squamata</taxon>
        <taxon>Bifurcata</taxon>
        <taxon>Unidentata</taxon>
        <taxon>Episquamata</taxon>
        <taxon>Toxicofera</taxon>
        <taxon>Iguania</taxon>
        <taxon>Phrynosomatidae</taxon>
        <taxon>Phrynosomatinae</taxon>
        <taxon>Phrynosoma</taxon>
    </lineage>
</organism>
<feature type="signal peptide" evidence="1">
    <location>
        <begin position="1"/>
        <end position="21"/>
    </location>
</feature>
<gene>
    <name evidence="2" type="ORF">JD844_031325</name>
</gene>
<evidence type="ECO:0000313" key="2">
    <source>
        <dbReference type="EMBL" id="KAH0623239.1"/>
    </source>
</evidence>
<keyword evidence="3" id="KW-1185">Reference proteome</keyword>
<feature type="chain" id="PRO_5047047081" evidence="1">
    <location>
        <begin position="22"/>
        <end position="82"/>
    </location>
</feature>
<dbReference type="EMBL" id="JAIPUX010003283">
    <property type="protein sequence ID" value="KAH0623239.1"/>
    <property type="molecule type" value="Genomic_DNA"/>
</dbReference>
<name>A0ABQ7T169_PHRPL</name>